<keyword evidence="3" id="KW-1185">Reference proteome</keyword>
<evidence type="ECO:0000313" key="3">
    <source>
        <dbReference type="Proteomes" id="UP000825483"/>
    </source>
</evidence>
<dbReference type="Proteomes" id="UP000825483">
    <property type="component" value="Unassembled WGS sequence"/>
</dbReference>
<comment type="caution">
    <text evidence="2">The sequence shown here is derived from an EMBL/GenBank/DDBJ whole genome shotgun (WGS) entry which is preliminary data.</text>
</comment>
<evidence type="ECO:0008006" key="4">
    <source>
        <dbReference type="Google" id="ProtNLM"/>
    </source>
</evidence>
<feature type="chain" id="PRO_5040514098" description="Lipoprotein" evidence="1">
    <location>
        <begin position="22"/>
        <end position="351"/>
    </location>
</feature>
<feature type="signal peptide" evidence="1">
    <location>
        <begin position="1"/>
        <end position="21"/>
    </location>
</feature>
<dbReference type="RefSeq" id="WP_223928253.1">
    <property type="nucleotide sequence ID" value="NZ_BPTU01000004.1"/>
</dbReference>
<name>A0A9R1C843_9BACT</name>
<reference evidence="2" key="1">
    <citation type="journal article" date="2022" name="Int. J. Syst. Evol. Microbiol.">
        <title>Prevotella lacticifex sp. nov., isolated from the rumen of cows.</title>
        <authorList>
            <person name="Shinkai T."/>
            <person name="Ikeyama N."/>
            <person name="Kumagai M."/>
            <person name="Ohmori H."/>
            <person name="Sakamoto M."/>
            <person name="Ohkuma M."/>
            <person name="Mitsumori M."/>
        </authorList>
    </citation>
    <scope>NUCLEOTIDE SEQUENCE</scope>
    <source>
        <strain evidence="2">R5076</strain>
    </source>
</reference>
<dbReference type="GeneID" id="72468678"/>
<proteinExistence type="predicted"/>
<keyword evidence="1" id="KW-0732">Signal</keyword>
<protein>
    <recommendedName>
        <fullName evidence="4">Lipoprotein</fullName>
    </recommendedName>
</protein>
<dbReference type="Gene3D" id="2.60.40.2100">
    <property type="match status" value="1"/>
</dbReference>
<sequence length="351" mass="39332">MKFRRYSFINVGLLLSAFWLAAGCSTIDDDLSDCGNTFEMDYELRLVTNMTTELKTQLTTMTELSVANALTTHLKDIFTDFAHDVDLSFYDTEGNLGRLQHDQHIMDANQQSYTINLPKRQYKHLAVANVLNNSVVSLLQDDFCRTSQLGQTTRDTIDSHTTGLFTARLPMNVLEGVDQQFKVNLYMVNCAAALVIDPRKQDVSNIRVYSTGFASQFNINDSTYTFAAPSPIVRTAELLDVNSGMRCYCSVNFPSREPYYNGVGSRSVIETEDPFIAQPGQETLWQFEVYVWKDGKITKTVLSINKPLRAGQLTIIKGWITGEGAVQTSDQTVGVSVTLDWNEGGIYNPEL</sequence>
<dbReference type="AlphaFoldDB" id="A0A9R1C843"/>
<dbReference type="EMBL" id="BPUB01000001">
    <property type="protein sequence ID" value="GJG57777.1"/>
    <property type="molecule type" value="Genomic_DNA"/>
</dbReference>
<evidence type="ECO:0000256" key="1">
    <source>
        <dbReference type="SAM" id="SignalP"/>
    </source>
</evidence>
<organism evidence="2 3">
    <name type="scientific">Prevotella lacticifex</name>
    <dbReference type="NCBI Taxonomy" id="2854755"/>
    <lineage>
        <taxon>Bacteria</taxon>
        <taxon>Pseudomonadati</taxon>
        <taxon>Bacteroidota</taxon>
        <taxon>Bacteroidia</taxon>
        <taxon>Bacteroidales</taxon>
        <taxon>Prevotellaceae</taxon>
        <taxon>Prevotella</taxon>
    </lineage>
</organism>
<evidence type="ECO:0000313" key="2">
    <source>
        <dbReference type="EMBL" id="GJG57777.1"/>
    </source>
</evidence>
<gene>
    <name evidence="2" type="ORF">PRLR5076_06280</name>
</gene>
<accession>A0A9R1C843</accession>